<sequence>MKYCLLGWLFLLSFYRSDAQSIYGLDPNGNKDNIGIFTSLSFSSSASLIHNTFGYSNTGKGAISTVPVIGIYYQKGIGNRLSVRVGFSLGHMSNAYKYASEYDSIGLDYQPRTKAGFNKYEKTKNPTSFVQPQVELGYIFGPIKDMYLIEVRAGVGLQTYLGHNGDSVKVSGGTVTERKMAYTYKYYFAQSAVYGNPGVFGSVVGNIYVGLKWQKTDNEFLNKFSLGIQATLPMSNSNAGYSLMEYKDENFNTVGQQKIYLSQFSFGIRAAFNLL</sequence>
<protein>
    <recommendedName>
        <fullName evidence="4">Outer membrane protein beta-barrel domain-containing protein</fullName>
    </recommendedName>
</protein>
<keyword evidence="3" id="KW-1185">Reference proteome</keyword>
<gene>
    <name evidence="2" type="ORF">F0919_05685</name>
</gene>
<keyword evidence="1" id="KW-0732">Signal</keyword>
<dbReference type="EMBL" id="VWSH01000001">
    <property type="protein sequence ID" value="KAA5537163.1"/>
    <property type="molecule type" value="Genomic_DNA"/>
</dbReference>
<proteinExistence type="predicted"/>
<evidence type="ECO:0000313" key="3">
    <source>
        <dbReference type="Proteomes" id="UP000323632"/>
    </source>
</evidence>
<evidence type="ECO:0008006" key="4">
    <source>
        <dbReference type="Google" id="ProtNLM"/>
    </source>
</evidence>
<dbReference type="Proteomes" id="UP000323632">
    <property type="component" value="Unassembled WGS sequence"/>
</dbReference>
<dbReference type="RefSeq" id="WP_150031739.1">
    <property type="nucleotide sequence ID" value="NZ_VWSH01000001.1"/>
</dbReference>
<feature type="chain" id="PRO_5024345371" description="Outer membrane protein beta-barrel domain-containing protein" evidence="1">
    <location>
        <begin position="20"/>
        <end position="275"/>
    </location>
</feature>
<reference evidence="2 3" key="1">
    <citation type="submission" date="2019-09" db="EMBL/GenBank/DDBJ databases">
        <title>Genome sequence and assembly of Taibaiella sp.</title>
        <authorList>
            <person name="Chhetri G."/>
        </authorList>
    </citation>
    <scope>NUCLEOTIDE SEQUENCE [LARGE SCALE GENOMIC DNA]</scope>
    <source>
        <strain evidence="2 3">KVB11</strain>
    </source>
</reference>
<name>A0A5M6CQB5_9BACT</name>
<evidence type="ECO:0000313" key="2">
    <source>
        <dbReference type="EMBL" id="KAA5537163.1"/>
    </source>
</evidence>
<accession>A0A5M6CQB5</accession>
<feature type="signal peptide" evidence="1">
    <location>
        <begin position="1"/>
        <end position="19"/>
    </location>
</feature>
<evidence type="ECO:0000256" key="1">
    <source>
        <dbReference type="SAM" id="SignalP"/>
    </source>
</evidence>
<comment type="caution">
    <text evidence="2">The sequence shown here is derived from an EMBL/GenBank/DDBJ whole genome shotgun (WGS) entry which is preliminary data.</text>
</comment>
<organism evidence="2 3">
    <name type="scientific">Taibaiella lutea</name>
    <dbReference type="NCBI Taxonomy" id="2608001"/>
    <lineage>
        <taxon>Bacteria</taxon>
        <taxon>Pseudomonadati</taxon>
        <taxon>Bacteroidota</taxon>
        <taxon>Chitinophagia</taxon>
        <taxon>Chitinophagales</taxon>
        <taxon>Chitinophagaceae</taxon>
        <taxon>Taibaiella</taxon>
    </lineage>
</organism>
<dbReference type="AlphaFoldDB" id="A0A5M6CQB5"/>